<dbReference type="AlphaFoldDB" id="A0A4Y2VF96"/>
<gene>
    <name evidence="1" type="ORF">AVEN_125849_1</name>
</gene>
<proteinExistence type="predicted"/>
<keyword evidence="2" id="KW-1185">Reference proteome</keyword>
<evidence type="ECO:0000313" key="2">
    <source>
        <dbReference type="Proteomes" id="UP000499080"/>
    </source>
</evidence>
<evidence type="ECO:0008006" key="3">
    <source>
        <dbReference type="Google" id="ProtNLM"/>
    </source>
</evidence>
<dbReference type="OrthoDB" id="3062869at2759"/>
<name>A0A4Y2VF96_ARAVE</name>
<dbReference type="Proteomes" id="UP000499080">
    <property type="component" value="Unassembled WGS sequence"/>
</dbReference>
<accession>A0A4Y2VF96</accession>
<sequence>MVENKVITEELVTATAVFEDITTNLSGDEYTTASSILPLLRRMKKSLQLTETDSTLLQEIKTEIYSALKCRYETENLMSLLRLCSFCDPRFKLNFVYDADITKSIALSKMTEMYNEESYNSATIQRND</sequence>
<dbReference type="SUPFAM" id="SSF53098">
    <property type="entry name" value="Ribonuclease H-like"/>
    <property type="match status" value="1"/>
</dbReference>
<organism evidence="1 2">
    <name type="scientific">Araneus ventricosus</name>
    <name type="common">Orbweaver spider</name>
    <name type="synonym">Epeira ventricosa</name>
    <dbReference type="NCBI Taxonomy" id="182803"/>
    <lineage>
        <taxon>Eukaryota</taxon>
        <taxon>Metazoa</taxon>
        <taxon>Ecdysozoa</taxon>
        <taxon>Arthropoda</taxon>
        <taxon>Chelicerata</taxon>
        <taxon>Arachnida</taxon>
        <taxon>Araneae</taxon>
        <taxon>Araneomorphae</taxon>
        <taxon>Entelegynae</taxon>
        <taxon>Araneoidea</taxon>
        <taxon>Araneidae</taxon>
        <taxon>Araneus</taxon>
    </lineage>
</organism>
<comment type="caution">
    <text evidence="1">The sequence shown here is derived from an EMBL/GenBank/DDBJ whole genome shotgun (WGS) entry which is preliminary data.</text>
</comment>
<reference evidence="1 2" key="1">
    <citation type="journal article" date="2019" name="Sci. Rep.">
        <title>Orb-weaving spider Araneus ventricosus genome elucidates the spidroin gene catalogue.</title>
        <authorList>
            <person name="Kono N."/>
            <person name="Nakamura H."/>
            <person name="Ohtoshi R."/>
            <person name="Moran D.A.P."/>
            <person name="Shinohara A."/>
            <person name="Yoshida Y."/>
            <person name="Fujiwara M."/>
            <person name="Mori M."/>
            <person name="Tomita M."/>
            <person name="Arakawa K."/>
        </authorList>
    </citation>
    <scope>NUCLEOTIDE SEQUENCE [LARGE SCALE GENOMIC DNA]</scope>
</reference>
<dbReference type="InterPro" id="IPR012337">
    <property type="entry name" value="RNaseH-like_sf"/>
</dbReference>
<evidence type="ECO:0000313" key="1">
    <source>
        <dbReference type="EMBL" id="GBO23004.1"/>
    </source>
</evidence>
<protein>
    <recommendedName>
        <fullName evidence="3">Zinc finger BED domain-containing protein 4</fullName>
    </recommendedName>
</protein>
<dbReference type="EMBL" id="BGPR01046060">
    <property type="protein sequence ID" value="GBO23004.1"/>
    <property type="molecule type" value="Genomic_DNA"/>
</dbReference>